<protein>
    <submittedName>
        <fullName evidence="1">Uncharacterized protein</fullName>
    </submittedName>
</protein>
<accession>A0AAU1HWF4</accession>
<organism evidence="1">
    <name type="scientific">Streptomyces sp. NBC_00180</name>
    <dbReference type="NCBI Taxonomy" id="2903632"/>
    <lineage>
        <taxon>Bacteria</taxon>
        <taxon>Bacillati</taxon>
        <taxon>Actinomycetota</taxon>
        <taxon>Actinomycetes</taxon>
        <taxon>Kitasatosporales</taxon>
        <taxon>Streptomycetaceae</taxon>
        <taxon>Streptomyces</taxon>
    </lineage>
</organism>
<gene>
    <name evidence="1" type="ORF">OG477_15835</name>
</gene>
<dbReference type="AlphaFoldDB" id="A0AAU1HWF4"/>
<dbReference type="EMBL" id="CP108140">
    <property type="protein sequence ID" value="WTP86752.1"/>
    <property type="molecule type" value="Genomic_DNA"/>
</dbReference>
<evidence type="ECO:0000313" key="1">
    <source>
        <dbReference type="EMBL" id="WTP86752.1"/>
    </source>
</evidence>
<name>A0AAU1HWF4_9ACTN</name>
<proteinExistence type="predicted"/>
<sequence length="147" mass="16382">MDLDPDEIVTVELSWDNDTGPTTYSRDLTRRQLGNLLVQVDDMAADTDARAWPTPGEAYALAPGIVSEMGWTAVQAANQPFGTRPAREFWLRKAALLDRLALQDVADDAAEAAQEAAERLMSLDDSGVICDPRHYVRQQYAHWITHQ</sequence>
<reference evidence="1" key="1">
    <citation type="submission" date="2022-10" db="EMBL/GenBank/DDBJ databases">
        <title>The complete genomes of actinobacterial strains from the NBC collection.</title>
        <authorList>
            <person name="Joergensen T.S."/>
            <person name="Alvarez Arevalo M."/>
            <person name="Sterndorff E.B."/>
            <person name="Faurdal D."/>
            <person name="Vuksanovic O."/>
            <person name="Mourched A.-S."/>
            <person name="Charusanti P."/>
            <person name="Shaw S."/>
            <person name="Blin K."/>
            <person name="Weber T."/>
        </authorList>
    </citation>
    <scope>NUCLEOTIDE SEQUENCE</scope>
    <source>
        <strain evidence="1">NBC 00180</strain>
    </source>
</reference>